<reference evidence="1" key="1">
    <citation type="journal article" date="2013" name="Nature">
        <title>Draft genome of the wheat A-genome progenitor Triticum urartu.</title>
        <authorList>
            <person name="Ling H.Q."/>
            <person name="Zhao S."/>
            <person name="Liu D."/>
            <person name="Wang J."/>
            <person name="Sun H."/>
            <person name="Zhang C."/>
            <person name="Fan H."/>
            <person name="Li D."/>
            <person name="Dong L."/>
            <person name="Tao Y."/>
            <person name="Gao C."/>
            <person name="Wu H."/>
            <person name="Li Y."/>
            <person name="Cui Y."/>
            <person name="Guo X."/>
            <person name="Zheng S."/>
            <person name="Wang B."/>
            <person name="Yu K."/>
            <person name="Liang Q."/>
            <person name="Yang W."/>
            <person name="Lou X."/>
            <person name="Chen J."/>
            <person name="Feng M."/>
            <person name="Jian J."/>
            <person name="Zhang X."/>
            <person name="Luo G."/>
            <person name="Jiang Y."/>
            <person name="Liu J."/>
            <person name="Wang Z."/>
            <person name="Sha Y."/>
            <person name="Zhang B."/>
            <person name="Wu H."/>
            <person name="Tang D."/>
            <person name="Shen Q."/>
            <person name="Xue P."/>
            <person name="Zou S."/>
            <person name="Wang X."/>
            <person name="Liu X."/>
            <person name="Wang F."/>
            <person name="Yang Y."/>
            <person name="An X."/>
            <person name="Dong Z."/>
            <person name="Zhang K."/>
            <person name="Zhang X."/>
            <person name="Luo M.C."/>
            <person name="Dvorak J."/>
            <person name="Tong Y."/>
            <person name="Wang J."/>
            <person name="Yang H."/>
            <person name="Li Z."/>
            <person name="Wang D."/>
            <person name="Zhang A."/>
            <person name="Wang J."/>
        </authorList>
    </citation>
    <scope>NUCLEOTIDE SEQUENCE</scope>
</reference>
<proteinExistence type="predicted"/>
<protein>
    <submittedName>
        <fullName evidence="1">Uncharacterized protein</fullName>
    </submittedName>
</protein>
<dbReference type="AlphaFoldDB" id="M7ZGU2"/>
<dbReference type="EMBL" id="KD082675">
    <property type="protein sequence ID" value="EMS62428.1"/>
    <property type="molecule type" value="Genomic_DNA"/>
</dbReference>
<gene>
    <name evidence="1" type="ORF">TRIUR3_02051</name>
</gene>
<sequence>MSSFEAGSAKVKDRELQRVQLGYSDVVGEDLATTMCQPVDDATMEDDGIEMHVDTQYRD</sequence>
<name>M7ZGU2_TRIUA</name>
<evidence type="ECO:0000313" key="1">
    <source>
        <dbReference type="EMBL" id="EMS62428.1"/>
    </source>
</evidence>
<accession>M7ZGU2</accession>
<organism evidence="1">
    <name type="scientific">Triticum urartu</name>
    <name type="common">Red wild einkorn</name>
    <name type="synonym">Crithodium urartu</name>
    <dbReference type="NCBI Taxonomy" id="4572"/>
    <lineage>
        <taxon>Eukaryota</taxon>
        <taxon>Viridiplantae</taxon>
        <taxon>Streptophyta</taxon>
        <taxon>Embryophyta</taxon>
        <taxon>Tracheophyta</taxon>
        <taxon>Spermatophyta</taxon>
        <taxon>Magnoliopsida</taxon>
        <taxon>Liliopsida</taxon>
        <taxon>Poales</taxon>
        <taxon>Poaceae</taxon>
        <taxon>BOP clade</taxon>
        <taxon>Pooideae</taxon>
        <taxon>Triticodae</taxon>
        <taxon>Triticeae</taxon>
        <taxon>Triticinae</taxon>
        <taxon>Triticum</taxon>
    </lineage>
</organism>